<feature type="chain" id="PRO_5041912655" description="DUF7707 domain-containing protein" evidence="2">
    <location>
        <begin position="19"/>
        <end position="184"/>
    </location>
</feature>
<dbReference type="PANTHER" id="PTHR38118:SF2">
    <property type="entry name" value="CDP-ALCOHOL PHOSPHATIDYLTRANSFERASE PROTEIN"/>
    <property type="match status" value="1"/>
</dbReference>
<name>A0AAD4GXY0_ASPNN</name>
<reference evidence="4" key="1">
    <citation type="journal article" date="2019" name="Beilstein J. Org. Chem.">
        <title>Nanangenines: drimane sesquiterpenoids as the dominant metabolite cohort of a novel Australian fungus, Aspergillus nanangensis.</title>
        <authorList>
            <person name="Lacey H.J."/>
            <person name="Gilchrist C.L.M."/>
            <person name="Crombie A."/>
            <person name="Kalaitzis J.A."/>
            <person name="Vuong D."/>
            <person name="Rutledge P.J."/>
            <person name="Turner P."/>
            <person name="Pitt J.I."/>
            <person name="Lacey E."/>
            <person name="Chooi Y.H."/>
            <person name="Piggott A.M."/>
        </authorList>
    </citation>
    <scope>NUCLEOTIDE SEQUENCE</scope>
    <source>
        <strain evidence="4">MST-FP2251</strain>
    </source>
</reference>
<accession>A0AAD4GXY0</accession>
<evidence type="ECO:0000256" key="1">
    <source>
        <dbReference type="SAM" id="Phobius"/>
    </source>
</evidence>
<keyword evidence="2" id="KW-0732">Signal</keyword>
<feature type="transmembrane region" description="Helical" evidence="1">
    <location>
        <begin position="166"/>
        <end position="183"/>
    </location>
</feature>
<protein>
    <recommendedName>
        <fullName evidence="3">DUF7707 domain-containing protein</fullName>
    </recommendedName>
</protein>
<organism evidence="4 5">
    <name type="scientific">Aspergillus nanangensis</name>
    <dbReference type="NCBI Taxonomy" id="2582783"/>
    <lineage>
        <taxon>Eukaryota</taxon>
        <taxon>Fungi</taxon>
        <taxon>Dikarya</taxon>
        <taxon>Ascomycota</taxon>
        <taxon>Pezizomycotina</taxon>
        <taxon>Eurotiomycetes</taxon>
        <taxon>Eurotiomycetidae</taxon>
        <taxon>Eurotiales</taxon>
        <taxon>Aspergillaceae</taxon>
        <taxon>Aspergillus</taxon>
        <taxon>Aspergillus subgen. Circumdati</taxon>
    </lineage>
</organism>
<keyword evidence="1" id="KW-0472">Membrane</keyword>
<dbReference type="PANTHER" id="PTHR38118">
    <property type="entry name" value="ANCHORED CELL WALL PROTEIN 11-RELATED"/>
    <property type="match status" value="1"/>
</dbReference>
<feature type="domain" description="DUF7707" evidence="3">
    <location>
        <begin position="20"/>
        <end position="125"/>
    </location>
</feature>
<dbReference type="EMBL" id="VCAU01000004">
    <property type="protein sequence ID" value="KAF9894314.1"/>
    <property type="molecule type" value="Genomic_DNA"/>
</dbReference>
<dbReference type="AlphaFoldDB" id="A0AAD4GXY0"/>
<dbReference type="InterPro" id="IPR056124">
    <property type="entry name" value="DUF7707"/>
</dbReference>
<evidence type="ECO:0000259" key="3">
    <source>
        <dbReference type="Pfam" id="PF24808"/>
    </source>
</evidence>
<keyword evidence="5" id="KW-1185">Reference proteome</keyword>
<dbReference type="Proteomes" id="UP001194746">
    <property type="component" value="Unassembled WGS sequence"/>
</dbReference>
<evidence type="ECO:0000256" key="2">
    <source>
        <dbReference type="SAM" id="SignalP"/>
    </source>
</evidence>
<evidence type="ECO:0000313" key="4">
    <source>
        <dbReference type="EMBL" id="KAF9894314.1"/>
    </source>
</evidence>
<sequence length="184" mass="19339">MRLQSLAVIASVVGLASTQTINLDDVPIATRDQWCQAQTSSCPLLCLQMKGTSSTPTENTCDPKTLSYFCTCDNGQSPNATEYSQTIPYFICTEQNNQCVSNCDAANQSCQSDCRTKNPCGAQNPQRYNATSTATSTPAATTSLAPFTGVPEEGAAMKPLAAMNHVYASAAVVGAFLAGFAALL</sequence>
<keyword evidence="1" id="KW-0812">Transmembrane</keyword>
<feature type="signal peptide" evidence="2">
    <location>
        <begin position="1"/>
        <end position="18"/>
    </location>
</feature>
<proteinExistence type="predicted"/>
<gene>
    <name evidence="4" type="ORF">FE257_007817</name>
</gene>
<dbReference type="Pfam" id="PF24808">
    <property type="entry name" value="DUF7707"/>
    <property type="match status" value="1"/>
</dbReference>
<keyword evidence="1" id="KW-1133">Transmembrane helix</keyword>
<evidence type="ECO:0000313" key="5">
    <source>
        <dbReference type="Proteomes" id="UP001194746"/>
    </source>
</evidence>
<reference evidence="4" key="2">
    <citation type="submission" date="2020-02" db="EMBL/GenBank/DDBJ databases">
        <authorList>
            <person name="Gilchrist C.L.M."/>
            <person name="Chooi Y.-H."/>
        </authorList>
    </citation>
    <scope>NUCLEOTIDE SEQUENCE</scope>
    <source>
        <strain evidence="4">MST-FP2251</strain>
    </source>
</reference>
<comment type="caution">
    <text evidence="4">The sequence shown here is derived from an EMBL/GenBank/DDBJ whole genome shotgun (WGS) entry which is preliminary data.</text>
</comment>